<organism evidence="2 3">
    <name type="scientific">Cryptolaemus montrouzieri</name>
    <dbReference type="NCBI Taxonomy" id="559131"/>
    <lineage>
        <taxon>Eukaryota</taxon>
        <taxon>Metazoa</taxon>
        <taxon>Ecdysozoa</taxon>
        <taxon>Arthropoda</taxon>
        <taxon>Hexapoda</taxon>
        <taxon>Insecta</taxon>
        <taxon>Pterygota</taxon>
        <taxon>Neoptera</taxon>
        <taxon>Endopterygota</taxon>
        <taxon>Coleoptera</taxon>
        <taxon>Polyphaga</taxon>
        <taxon>Cucujiformia</taxon>
        <taxon>Coccinelloidea</taxon>
        <taxon>Coccinellidae</taxon>
        <taxon>Scymninae</taxon>
        <taxon>Scymnini</taxon>
        <taxon>Cryptolaemus</taxon>
    </lineage>
</organism>
<feature type="compositionally biased region" description="Acidic residues" evidence="1">
    <location>
        <begin position="112"/>
        <end position="122"/>
    </location>
</feature>
<protein>
    <submittedName>
        <fullName evidence="2">Uncharacterized protein</fullName>
    </submittedName>
</protein>
<evidence type="ECO:0000256" key="1">
    <source>
        <dbReference type="SAM" id="MobiDB-lite"/>
    </source>
</evidence>
<feature type="non-terminal residue" evidence="2">
    <location>
        <position position="1"/>
    </location>
</feature>
<comment type="caution">
    <text evidence="2">The sequence shown here is derived from an EMBL/GenBank/DDBJ whole genome shotgun (WGS) entry which is preliminary data.</text>
</comment>
<dbReference type="EMBL" id="JABFTP020000165">
    <property type="protein sequence ID" value="KAL3284381.1"/>
    <property type="molecule type" value="Genomic_DNA"/>
</dbReference>
<feature type="region of interest" description="Disordered" evidence="1">
    <location>
        <begin position="65"/>
        <end position="150"/>
    </location>
</feature>
<feature type="compositionally biased region" description="Basic and acidic residues" evidence="1">
    <location>
        <begin position="123"/>
        <end position="139"/>
    </location>
</feature>
<feature type="compositionally biased region" description="Basic residues" evidence="1">
    <location>
        <begin position="140"/>
        <end position="150"/>
    </location>
</feature>
<name>A0ABD2P162_9CUCU</name>
<reference evidence="2 3" key="1">
    <citation type="journal article" date="2021" name="BMC Biol.">
        <title>Horizontally acquired antibacterial genes associated with adaptive radiation of ladybird beetles.</title>
        <authorList>
            <person name="Li H.S."/>
            <person name="Tang X.F."/>
            <person name="Huang Y.H."/>
            <person name="Xu Z.Y."/>
            <person name="Chen M.L."/>
            <person name="Du X.Y."/>
            <person name="Qiu B.Y."/>
            <person name="Chen P.T."/>
            <person name="Zhang W."/>
            <person name="Slipinski A."/>
            <person name="Escalona H.E."/>
            <person name="Waterhouse R.M."/>
            <person name="Zwick A."/>
            <person name="Pang H."/>
        </authorList>
    </citation>
    <scope>NUCLEOTIDE SEQUENCE [LARGE SCALE GENOMIC DNA]</scope>
    <source>
        <strain evidence="2">SYSU2018</strain>
    </source>
</reference>
<keyword evidence="3" id="KW-1185">Reference proteome</keyword>
<accession>A0ABD2P162</accession>
<evidence type="ECO:0000313" key="3">
    <source>
        <dbReference type="Proteomes" id="UP001516400"/>
    </source>
</evidence>
<sequence length="150" mass="17391">DLRKKQMCLNTKLHIELRAEKNPADIAFFNAPTERLEDVLRNVNAALTARGNYIFDILRTTNNASTFSNIRKESDNESSEEEDFKSPKNTVKRMRKSEKTSEIETTNQLENLMEEDLEEDLHEDNHPKEENDKGVEGNKKTKKTKKAPLR</sequence>
<proteinExistence type="predicted"/>
<dbReference type="AlphaFoldDB" id="A0ABD2P162"/>
<evidence type="ECO:0000313" key="2">
    <source>
        <dbReference type="EMBL" id="KAL3284381.1"/>
    </source>
</evidence>
<gene>
    <name evidence="2" type="ORF">HHI36_018545</name>
</gene>
<dbReference type="Proteomes" id="UP001516400">
    <property type="component" value="Unassembled WGS sequence"/>
</dbReference>